<comment type="catalytic activity">
    <reaction evidence="4">
        <text>Couples ATP hydrolysis with the unwinding of duplex DNA by translocating in the 3'-5' direction.</text>
        <dbReference type="EC" id="5.6.2.4"/>
    </reaction>
</comment>
<dbReference type="GO" id="GO:0009378">
    <property type="term" value="F:four-way junction helicase activity"/>
    <property type="evidence" value="ECO:0007669"/>
    <property type="project" value="TreeGrafter"/>
</dbReference>
<dbReference type="SMART" id="SM00355">
    <property type="entry name" value="ZnF_C2H2"/>
    <property type="match status" value="5"/>
</dbReference>
<keyword evidence="6" id="KW-0479">Metal-binding</keyword>
<dbReference type="PROSITE" id="PS51192">
    <property type="entry name" value="HELICASE_ATP_BIND_1"/>
    <property type="match status" value="1"/>
</dbReference>
<dbReference type="EMBL" id="KV428361">
    <property type="protein sequence ID" value="KZT32257.1"/>
    <property type="molecule type" value="Genomic_DNA"/>
</dbReference>
<feature type="compositionally biased region" description="Polar residues" evidence="7">
    <location>
        <begin position="1831"/>
        <end position="1848"/>
    </location>
</feature>
<keyword evidence="2" id="KW-0547">Nucleotide-binding</keyword>
<feature type="compositionally biased region" description="Low complexity" evidence="7">
    <location>
        <begin position="1797"/>
        <end position="1809"/>
    </location>
</feature>
<dbReference type="InterPro" id="IPR027417">
    <property type="entry name" value="P-loop_NTPase"/>
</dbReference>
<dbReference type="GO" id="GO:0005737">
    <property type="term" value="C:cytoplasm"/>
    <property type="evidence" value="ECO:0007669"/>
    <property type="project" value="TreeGrafter"/>
</dbReference>
<evidence type="ECO:0000256" key="3">
    <source>
        <dbReference type="ARBA" id="ARBA00022840"/>
    </source>
</evidence>
<comment type="similarity">
    <text evidence="1">Belongs to the helicase family. RecQ subfamily.</text>
</comment>
<dbReference type="InterPro" id="IPR011545">
    <property type="entry name" value="DEAD/DEAH_box_helicase_dom"/>
</dbReference>
<feature type="region of interest" description="Disordered" evidence="7">
    <location>
        <begin position="412"/>
        <end position="437"/>
    </location>
</feature>
<dbReference type="PANTHER" id="PTHR13710">
    <property type="entry name" value="DNA HELICASE RECQ FAMILY MEMBER"/>
    <property type="match status" value="1"/>
</dbReference>
<feature type="compositionally biased region" description="Polar residues" evidence="7">
    <location>
        <begin position="451"/>
        <end position="460"/>
    </location>
</feature>
<keyword evidence="6" id="KW-0863">Zinc-finger</keyword>
<feature type="compositionally biased region" description="Basic and acidic residues" evidence="7">
    <location>
        <begin position="1851"/>
        <end position="1861"/>
    </location>
</feature>
<dbReference type="PROSITE" id="PS51194">
    <property type="entry name" value="HELICASE_CTER"/>
    <property type="match status" value="1"/>
</dbReference>
<dbReference type="PROSITE" id="PS50157">
    <property type="entry name" value="ZINC_FINGER_C2H2_2"/>
    <property type="match status" value="1"/>
</dbReference>
<organism evidence="11 12">
    <name type="scientific">Sistotremastrum suecicum HHB10207 ss-3</name>
    <dbReference type="NCBI Taxonomy" id="1314776"/>
    <lineage>
        <taxon>Eukaryota</taxon>
        <taxon>Fungi</taxon>
        <taxon>Dikarya</taxon>
        <taxon>Basidiomycota</taxon>
        <taxon>Agaricomycotina</taxon>
        <taxon>Agaricomycetes</taxon>
        <taxon>Sistotremastrales</taxon>
        <taxon>Sistotremastraceae</taxon>
        <taxon>Sistotremastrum</taxon>
    </lineage>
</organism>
<dbReference type="InterPro" id="IPR001650">
    <property type="entry name" value="Helicase_C-like"/>
</dbReference>
<dbReference type="PANTHER" id="PTHR13710:SF149">
    <property type="entry name" value="ATP-DEPENDENT DNA HELICASE TLH2"/>
    <property type="match status" value="1"/>
</dbReference>
<dbReference type="GO" id="GO:0005634">
    <property type="term" value="C:nucleus"/>
    <property type="evidence" value="ECO:0007669"/>
    <property type="project" value="TreeGrafter"/>
</dbReference>
<feature type="domain" description="Helicase C-terminal" evidence="10">
    <location>
        <begin position="1547"/>
        <end position="1690"/>
    </location>
</feature>
<feature type="domain" description="Helicase ATP-binding" evidence="9">
    <location>
        <begin position="1362"/>
        <end position="1520"/>
    </location>
</feature>
<proteinExistence type="inferred from homology"/>
<dbReference type="Proteomes" id="UP000076798">
    <property type="component" value="Unassembled WGS sequence"/>
</dbReference>
<dbReference type="EC" id="5.6.2.4" evidence="5"/>
<dbReference type="STRING" id="1314776.A0A165XJL2"/>
<reference evidence="11 12" key="1">
    <citation type="journal article" date="2016" name="Mol. Biol. Evol.">
        <title>Comparative Genomics of Early-Diverging Mushroom-Forming Fungi Provides Insights into the Origins of Lignocellulose Decay Capabilities.</title>
        <authorList>
            <person name="Nagy L.G."/>
            <person name="Riley R."/>
            <person name="Tritt A."/>
            <person name="Adam C."/>
            <person name="Daum C."/>
            <person name="Floudas D."/>
            <person name="Sun H."/>
            <person name="Yadav J.S."/>
            <person name="Pangilinan J."/>
            <person name="Larsson K.H."/>
            <person name="Matsuura K."/>
            <person name="Barry K."/>
            <person name="Labutti K."/>
            <person name="Kuo R."/>
            <person name="Ohm R.A."/>
            <person name="Bhattacharya S.S."/>
            <person name="Shirouzu T."/>
            <person name="Yoshinaga Y."/>
            <person name="Martin F.M."/>
            <person name="Grigoriev I.V."/>
            <person name="Hibbett D.S."/>
        </authorList>
    </citation>
    <scope>NUCLEOTIDE SEQUENCE [LARGE SCALE GENOMIC DNA]</scope>
    <source>
        <strain evidence="11 12">HHB10207 ss-3</strain>
    </source>
</reference>
<keyword evidence="3" id="KW-0067">ATP-binding</keyword>
<evidence type="ECO:0000259" key="9">
    <source>
        <dbReference type="PROSITE" id="PS51192"/>
    </source>
</evidence>
<evidence type="ECO:0000256" key="5">
    <source>
        <dbReference type="ARBA" id="ARBA00034808"/>
    </source>
</evidence>
<feature type="region of interest" description="Disordered" evidence="7">
    <location>
        <begin position="443"/>
        <end position="462"/>
    </location>
</feature>
<evidence type="ECO:0000313" key="12">
    <source>
        <dbReference type="Proteomes" id="UP000076798"/>
    </source>
</evidence>
<dbReference type="Pfam" id="PF00270">
    <property type="entry name" value="DEAD"/>
    <property type="match status" value="1"/>
</dbReference>
<feature type="compositionally biased region" description="Low complexity" evidence="7">
    <location>
        <begin position="1771"/>
        <end position="1786"/>
    </location>
</feature>
<feature type="domain" description="C2H2-type" evidence="8">
    <location>
        <begin position="546"/>
        <end position="573"/>
    </location>
</feature>
<dbReference type="GO" id="GO:0005694">
    <property type="term" value="C:chromosome"/>
    <property type="evidence" value="ECO:0007669"/>
    <property type="project" value="TreeGrafter"/>
</dbReference>
<keyword evidence="6" id="KW-0862">Zinc</keyword>
<feature type="region of interest" description="Disordered" evidence="7">
    <location>
        <begin position="1747"/>
        <end position="1893"/>
    </location>
</feature>
<dbReference type="Pfam" id="PF00271">
    <property type="entry name" value="Helicase_C"/>
    <property type="match status" value="1"/>
</dbReference>
<dbReference type="GO" id="GO:0003676">
    <property type="term" value="F:nucleic acid binding"/>
    <property type="evidence" value="ECO:0007669"/>
    <property type="project" value="InterPro"/>
</dbReference>
<dbReference type="OrthoDB" id="2507344at2759"/>
<evidence type="ECO:0000259" key="8">
    <source>
        <dbReference type="PROSITE" id="PS50157"/>
    </source>
</evidence>
<dbReference type="SMART" id="SM00490">
    <property type="entry name" value="HELICc"/>
    <property type="match status" value="1"/>
</dbReference>
<evidence type="ECO:0000313" key="11">
    <source>
        <dbReference type="EMBL" id="KZT32257.1"/>
    </source>
</evidence>
<dbReference type="InterPro" id="IPR014001">
    <property type="entry name" value="Helicase_ATP-bd"/>
</dbReference>
<evidence type="ECO:0000256" key="1">
    <source>
        <dbReference type="ARBA" id="ARBA00005446"/>
    </source>
</evidence>
<evidence type="ECO:0000256" key="6">
    <source>
        <dbReference type="PROSITE-ProRule" id="PRU00042"/>
    </source>
</evidence>
<sequence>MSFSLEPFTLQIKYTISFDHIQSTTFPSTPQLWVPLLTPGGHFIFTLLPPTSHFPAHLPEAFGTTKQRMPAPELRLSPLKNLSIPEPCRSRILWSLFPRRIAEPRSWLLLVVQSQRFTLSPPRILNSTPSSHSLTFRTYTSYIPSTLSPPESQLDPPRSIHFESLFFVLLSHLDAIFKATTNRPDTDSMHFPQHCPIPDCLTVLTSLQHAEDHSLLHPDDRHCMQCPLMFADQEDRRKHVKEVHQSAVQLAFNGAKYKLYRQQSGTFACPVSPCADGTADHPFASPVPGTLQAHWNRRHKDLQAGFLASPDIILDFTLFLQDGTPATVTPAVVIDVDDEDPAPVIPSDTPVDSFHAEALALGALVDVSPPPLAQPIPTSHSDEHVDLSDVPDLIDLDDLSDVPDLIDLDYETDEDEDDADPAPLPQPPSESTDDQAQRIAQLREPKLETSVDPSPDSTPIRSDHDLFGMGYLIHAGFHVAICTNCHEAVSPKSLITHARAHGVPPLPQARVDEVCVEFVLVSPPQAPRLPIGPPIPHLRPPILGLFGCPSCSYAAKNVSTVREHQKGHHPSEPRSHPLDGIHTQQLNSATQTAHFQVDISLPPLINTTSAQSAITKIVSEQIARDTQYQRLPPTTKHVDIWPRKSKWHHALRNADRKTVHQLGAFPSKQIREDSWLLRLTKPALRYFTEAITATAGLTADTRAQLKNPYPKEFNHSPSSYAEPQESVTFQTYARYGVQILACILRSIHQPVPGFDITFTPEQSPHIQALYRALRDNAQPDIIQSLIHPLFFSLVQSFSGRVADDDFRCPLVCANIATNVNAEGQLRDIRAIAPTFTRLQWCIRAVVASHISQRPDSLSEDAACLEIAHLIIEHEPTPFGRNRRYIHIIKYIIEGSPSKPTVVYSEDGRSLSCLGDVLSLQVLRDGVHRLLDEVESDFANLVLRGLQYPELEHLLSRFYDPLDDSVRVHDNHRSTTPGYSFVWDPRNPFQPFRFRFLADLIDSNVQCEGNNFWVDGKLNSAAISHWNRQTTLWWEKTIILSHICSGGSSRATEFSLITHAQLHDGDRKVHTMPQGVVLLFTYSKSSENTARDKMVFKPLPKRLSNVLTTFLVLVRPAELALAPYAGMTQRQQENYATHLFVAEGELITDQRIRFLMRRISDSYFGIGLSYNQIRHIFKAITLRETGHDLDNIDTHEERPADAVFHHKRGTADRHYAVHPEQHESSRQPAFQAYLKIGYLIHEFLGLRQPPIPLLDTSVTPSNLPMVTATLTSLIDSLDARITDQVASLKHSLFLGLSQVLNGLPTTSSPPVEAAIRRPLDLDIHASRLTVLTRYYLDINRHPPTMLELSQPSFRSLEQAQYVDHILYCRGHAVVVLPTGGGKTVGIAAAAYLYEKVAGLIVVFLPFIALMESAYHDLCRIAPTARFGRDDWSPFTTKILLISLEHLTDPRHLRSFMGLHGHIKYIFLDEIHELLINNSFRPLFNDLKQLISLGCPIIMMSATIPPTSVDTLLQRLNIAYAQIIRKPITARPEIRYAAHKITPQELPSRISDFLETHPCGSNDRGIVFCTTKKSLAELAVAHSGVKYHSDLSRDERELATARWEEGREAADRVMFATKGFGTGVHMPGVRFAVFAGEPDGILQFDQPAGRAGRDGKPCDVVIFWFNLPRRFPSSDSDALHHGGFDALCRMLSHPTRCLRWERSEHIDGKGLTCASLSGVYLQLCQRCEIESQSNIDFLALADALQPPPAPTYAADPFESADHLPIPPPQFQPSQSSTVSSTSTSTLTTDNFFSHGTRHSSNTNASSSQATTLVAPRTPTKSQQSDSVFGVISPSRSVPGQPGSPSFSQALKRTVHDAHHTPRKFEKRLKPSNPSPPRPSSVTARSSTPSLPFPGSTVLSTMNHSLPFLPPLPTPSLLGSTHPTVPLIPLFPNSTEIPPPTIPLALQLPTIHHSDDVLPPTAQPLSLCDKLTIARKADFDAAVLRIVSRTSEAAEQFRVSADWGEGCPLELVLRKHNILHLHPDANPNGCAPHSGLYWCKNSLMQTTWNTQWKSWRERLPYRCQIREQYHTRCWAPMWAPNHWYHYKNAKGHCSDFLKDFWVALWYSPIRSSLIAHVSLDPSVSITNVFDYQEWLVKRWNSDTLLINGIVMVHEWLQMYQLLVSVA</sequence>
<name>A0A165XJL2_9AGAM</name>
<dbReference type="GO" id="GO:0005524">
    <property type="term" value="F:ATP binding"/>
    <property type="evidence" value="ECO:0007669"/>
    <property type="project" value="UniProtKB-KW"/>
</dbReference>
<keyword evidence="12" id="KW-1185">Reference proteome</keyword>
<evidence type="ECO:0000256" key="2">
    <source>
        <dbReference type="ARBA" id="ARBA00022741"/>
    </source>
</evidence>
<accession>A0A165XJL2</accession>
<dbReference type="PROSITE" id="PS00028">
    <property type="entry name" value="ZINC_FINGER_C2H2_1"/>
    <property type="match status" value="1"/>
</dbReference>
<dbReference type="InterPro" id="IPR013087">
    <property type="entry name" value="Znf_C2H2_type"/>
</dbReference>
<dbReference type="GO" id="GO:0008270">
    <property type="term" value="F:zinc ion binding"/>
    <property type="evidence" value="ECO:0007669"/>
    <property type="project" value="UniProtKB-KW"/>
</dbReference>
<dbReference type="GO" id="GO:0043138">
    <property type="term" value="F:3'-5' DNA helicase activity"/>
    <property type="evidence" value="ECO:0007669"/>
    <property type="project" value="UniProtKB-EC"/>
</dbReference>
<dbReference type="GO" id="GO:0000724">
    <property type="term" value="P:double-strand break repair via homologous recombination"/>
    <property type="evidence" value="ECO:0007669"/>
    <property type="project" value="TreeGrafter"/>
</dbReference>
<evidence type="ECO:0000259" key="10">
    <source>
        <dbReference type="PROSITE" id="PS51194"/>
    </source>
</evidence>
<evidence type="ECO:0000256" key="7">
    <source>
        <dbReference type="SAM" id="MobiDB-lite"/>
    </source>
</evidence>
<gene>
    <name evidence="11" type="ORF">SISSUDRAFT_1067078</name>
</gene>
<dbReference type="SUPFAM" id="SSF52540">
    <property type="entry name" value="P-loop containing nucleoside triphosphate hydrolases"/>
    <property type="match status" value="1"/>
</dbReference>
<protein>
    <recommendedName>
        <fullName evidence="5">DNA 3'-5' helicase</fullName>
        <ecNumber evidence="5">5.6.2.4</ecNumber>
    </recommendedName>
</protein>
<dbReference type="Gene3D" id="3.40.50.300">
    <property type="entry name" value="P-loop containing nucleotide triphosphate hydrolases"/>
    <property type="match status" value="2"/>
</dbReference>
<dbReference type="SMART" id="SM00487">
    <property type="entry name" value="DEXDc"/>
    <property type="match status" value="1"/>
</dbReference>
<evidence type="ECO:0000256" key="4">
    <source>
        <dbReference type="ARBA" id="ARBA00034617"/>
    </source>
</evidence>